<proteinExistence type="predicted"/>
<keyword evidence="1" id="KW-0732">Signal</keyword>
<dbReference type="Pfam" id="PF13343">
    <property type="entry name" value="SBP_bac_6"/>
    <property type="match status" value="1"/>
</dbReference>
<dbReference type="PANTHER" id="PTHR30006">
    <property type="entry name" value="THIAMINE-BINDING PERIPLASMIC PROTEIN-RELATED"/>
    <property type="match status" value="1"/>
</dbReference>
<evidence type="ECO:0000313" key="3">
    <source>
        <dbReference type="EMBL" id="MBI3126709.1"/>
    </source>
</evidence>
<accession>A0A932HZV6</accession>
<evidence type="ECO:0000256" key="2">
    <source>
        <dbReference type="SAM" id="MobiDB-lite"/>
    </source>
</evidence>
<comment type="caution">
    <text evidence="3">The sequence shown here is derived from an EMBL/GenBank/DDBJ whole genome shotgun (WGS) entry which is preliminary data.</text>
</comment>
<feature type="region of interest" description="Disordered" evidence="2">
    <location>
        <begin position="220"/>
        <end position="240"/>
    </location>
</feature>
<gene>
    <name evidence="3" type="ORF">HYZ11_03795</name>
</gene>
<name>A0A932HZV6_UNCTE</name>
<feature type="compositionally biased region" description="Basic and acidic residues" evidence="2">
    <location>
        <begin position="222"/>
        <end position="240"/>
    </location>
</feature>
<feature type="non-terminal residue" evidence="3">
    <location>
        <position position="1"/>
    </location>
</feature>
<evidence type="ECO:0000256" key="1">
    <source>
        <dbReference type="ARBA" id="ARBA00022729"/>
    </source>
</evidence>
<protein>
    <submittedName>
        <fullName evidence="3">Extracellular solute-binding protein</fullName>
    </submittedName>
</protein>
<dbReference type="Proteomes" id="UP000782312">
    <property type="component" value="Unassembled WGS sequence"/>
</dbReference>
<dbReference type="Gene3D" id="3.40.190.10">
    <property type="entry name" value="Periplasmic binding protein-like II"/>
    <property type="match status" value="1"/>
</dbReference>
<sequence length="240" mass="26808">GHFLSLRKDHLASYKPKGTDKFHPAFVTDHGYWTYYRATVVVPFYNTRKVAEKDAPKSWKDLTDPRWNGRLLQAHPSYSGNITTQIILLEKVLGWGFFEKVAALKPKIQQSSLAGIPIVARGESDVATGSPLYAILNAIKKGEPLKVVYPPEGVPLNTMPYGVMKKAPNPNAAKVFSDFLFSQEAQQVLADQNLYVGHPGVKYPKALPDLKSLKLLDLAPEEQQKKSKETQDKFRKAFGV</sequence>
<dbReference type="AlphaFoldDB" id="A0A932HZV6"/>
<dbReference type="SUPFAM" id="SSF53850">
    <property type="entry name" value="Periplasmic binding protein-like II"/>
    <property type="match status" value="1"/>
</dbReference>
<organism evidence="3 4">
    <name type="scientific">Tectimicrobiota bacterium</name>
    <dbReference type="NCBI Taxonomy" id="2528274"/>
    <lineage>
        <taxon>Bacteria</taxon>
        <taxon>Pseudomonadati</taxon>
        <taxon>Nitrospinota/Tectimicrobiota group</taxon>
        <taxon>Candidatus Tectimicrobiota</taxon>
    </lineage>
</organism>
<reference evidence="3" key="1">
    <citation type="submission" date="2020-07" db="EMBL/GenBank/DDBJ databases">
        <title>Huge and variable diversity of episymbiotic CPR bacteria and DPANN archaea in groundwater ecosystems.</title>
        <authorList>
            <person name="He C.Y."/>
            <person name="Keren R."/>
            <person name="Whittaker M."/>
            <person name="Farag I.F."/>
            <person name="Doudna J."/>
            <person name="Cate J.H.D."/>
            <person name="Banfield J.F."/>
        </authorList>
    </citation>
    <scope>NUCLEOTIDE SEQUENCE</scope>
    <source>
        <strain evidence="3">NC_groundwater_763_Ag_S-0.2um_68_21</strain>
    </source>
</reference>
<dbReference type="EMBL" id="JACPUR010000010">
    <property type="protein sequence ID" value="MBI3126709.1"/>
    <property type="molecule type" value="Genomic_DNA"/>
</dbReference>
<evidence type="ECO:0000313" key="4">
    <source>
        <dbReference type="Proteomes" id="UP000782312"/>
    </source>
</evidence>